<dbReference type="Pfam" id="PF12729">
    <property type="entry name" value="4HB_MCP_1"/>
    <property type="match status" value="1"/>
</dbReference>
<dbReference type="SMART" id="SM00283">
    <property type="entry name" value="MA"/>
    <property type="match status" value="1"/>
</dbReference>
<evidence type="ECO:0000259" key="7">
    <source>
        <dbReference type="PROSITE" id="PS50111"/>
    </source>
</evidence>
<dbReference type="InterPro" id="IPR024478">
    <property type="entry name" value="HlyB_4HB_MCP"/>
</dbReference>
<dbReference type="AlphaFoldDB" id="A0AA41WWM5"/>
<gene>
    <name evidence="9" type="ORF">NLF92_02885</name>
</gene>
<comment type="subcellular location">
    <subcellularLocation>
        <location evidence="1">Membrane</location>
    </subcellularLocation>
</comment>
<feature type="coiled-coil region" evidence="5">
    <location>
        <begin position="437"/>
        <end position="467"/>
    </location>
</feature>
<feature type="domain" description="Methyl-accepting transducer" evidence="7">
    <location>
        <begin position="397"/>
        <end position="633"/>
    </location>
</feature>
<keyword evidence="5" id="KW-0175">Coiled coil</keyword>
<dbReference type="CDD" id="cd06225">
    <property type="entry name" value="HAMP"/>
    <property type="match status" value="1"/>
</dbReference>
<dbReference type="PROSITE" id="PS50111">
    <property type="entry name" value="CHEMOTAXIS_TRANSDUC_2"/>
    <property type="match status" value="1"/>
</dbReference>
<dbReference type="PRINTS" id="PR00260">
    <property type="entry name" value="CHEMTRNSDUCR"/>
</dbReference>
<dbReference type="FunFam" id="1.10.287.950:FF:000001">
    <property type="entry name" value="Methyl-accepting chemotaxis sensory transducer"/>
    <property type="match status" value="1"/>
</dbReference>
<dbReference type="GO" id="GO:0004888">
    <property type="term" value="F:transmembrane signaling receptor activity"/>
    <property type="evidence" value="ECO:0007669"/>
    <property type="project" value="InterPro"/>
</dbReference>
<dbReference type="SUPFAM" id="SSF58104">
    <property type="entry name" value="Methyl-accepting chemotaxis protein (MCP) signaling domain"/>
    <property type="match status" value="1"/>
</dbReference>
<dbReference type="Gene3D" id="6.10.340.10">
    <property type="match status" value="1"/>
</dbReference>
<evidence type="ECO:0000256" key="5">
    <source>
        <dbReference type="SAM" id="Coils"/>
    </source>
</evidence>
<dbReference type="Proteomes" id="UP001165413">
    <property type="component" value="Unassembled WGS sequence"/>
</dbReference>
<keyword evidence="2 4" id="KW-0807">Transducer</keyword>
<dbReference type="InterPro" id="IPR004090">
    <property type="entry name" value="Chemotax_Me-accpt_rcpt"/>
</dbReference>
<name>A0AA41WWM5_9ALTE</name>
<dbReference type="PANTHER" id="PTHR32089">
    <property type="entry name" value="METHYL-ACCEPTING CHEMOTAXIS PROTEIN MCPB"/>
    <property type="match status" value="1"/>
</dbReference>
<dbReference type="RefSeq" id="WP_254098693.1">
    <property type="nucleotide sequence ID" value="NZ_JANATA010000003.1"/>
</dbReference>
<dbReference type="GO" id="GO:0006935">
    <property type="term" value="P:chemotaxis"/>
    <property type="evidence" value="ECO:0007669"/>
    <property type="project" value="InterPro"/>
</dbReference>
<evidence type="ECO:0000256" key="4">
    <source>
        <dbReference type="PROSITE-ProRule" id="PRU00284"/>
    </source>
</evidence>
<evidence type="ECO:0000256" key="6">
    <source>
        <dbReference type="SAM" id="Phobius"/>
    </source>
</evidence>
<dbReference type="GO" id="GO:0016020">
    <property type="term" value="C:membrane"/>
    <property type="evidence" value="ECO:0007669"/>
    <property type="project" value="UniProtKB-SubCell"/>
</dbReference>
<keyword evidence="6" id="KW-0812">Transmembrane</keyword>
<protein>
    <submittedName>
        <fullName evidence="9">Methyl-accepting chemotaxis protein</fullName>
    </submittedName>
</protein>
<evidence type="ECO:0000256" key="1">
    <source>
        <dbReference type="ARBA" id="ARBA00004370"/>
    </source>
</evidence>
<proteinExistence type="inferred from homology"/>
<reference evidence="9" key="1">
    <citation type="submission" date="2022-07" db="EMBL/GenBank/DDBJ databases">
        <title>Characterization of the Novel Bacterium Alteromonas immobilis LMIT006 and Alteromonas gregis LMIT007.</title>
        <authorList>
            <person name="Lin X."/>
        </authorList>
    </citation>
    <scope>NUCLEOTIDE SEQUENCE</scope>
    <source>
        <strain evidence="9">LMIT007</strain>
    </source>
</reference>
<keyword evidence="6" id="KW-1133">Transmembrane helix</keyword>
<accession>A0AA41WWM5</accession>
<comment type="similarity">
    <text evidence="3">Belongs to the methyl-accepting chemotaxis (MCP) protein family.</text>
</comment>
<dbReference type="GO" id="GO:0007165">
    <property type="term" value="P:signal transduction"/>
    <property type="evidence" value="ECO:0007669"/>
    <property type="project" value="UniProtKB-KW"/>
</dbReference>
<dbReference type="InterPro" id="IPR003660">
    <property type="entry name" value="HAMP_dom"/>
</dbReference>
<comment type="caution">
    <text evidence="9">The sequence shown here is derived from an EMBL/GenBank/DDBJ whole genome shotgun (WGS) entry which is preliminary data.</text>
</comment>
<keyword evidence="6" id="KW-0472">Membrane</keyword>
<dbReference type="Pfam" id="PF00015">
    <property type="entry name" value="MCPsignal"/>
    <property type="match status" value="1"/>
</dbReference>
<evidence type="ECO:0000256" key="3">
    <source>
        <dbReference type="ARBA" id="ARBA00029447"/>
    </source>
</evidence>
<keyword evidence="10" id="KW-1185">Reference proteome</keyword>
<organism evidence="9 10">
    <name type="scientific">Opacimonas viscosa</name>
    <dbReference type="NCBI Taxonomy" id="2961944"/>
    <lineage>
        <taxon>Bacteria</taxon>
        <taxon>Pseudomonadati</taxon>
        <taxon>Pseudomonadota</taxon>
        <taxon>Gammaproteobacteria</taxon>
        <taxon>Alteromonadales</taxon>
        <taxon>Alteromonadaceae</taxon>
        <taxon>Opacimonas</taxon>
    </lineage>
</organism>
<evidence type="ECO:0000256" key="2">
    <source>
        <dbReference type="ARBA" id="ARBA00023224"/>
    </source>
</evidence>
<dbReference type="Gene3D" id="1.10.287.950">
    <property type="entry name" value="Methyl-accepting chemotaxis protein"/>
    <property type="match status" value="1"/>
</dbReference>
<dbReference type="SMART" id="SM00304">
    <property type="entry name" value="HAMP"/>
    <property type="match status" value="1"/>
</dbReference>
<sequence length="669" mass="72090">MHFSVARRLQFGFGITCGLLLTISIAASVFISNIQTNSSSVNDVAVPSLISAKELQIEFLNMNDDALRAVNSDSIQEVSKLNNSFTTLKDTFNQHLQKLKQTVSSNSELVALTSDIEKNAYQFEQLTSNIFATKLQSLEQRKRVQAQYIDLEAQADQASMYAFDINDALSEANIDTALLQTTTRIENNMTALAALMQELIAISSSALINDLALDVKKITEVTATHLNVLTDMRDLHPEIPALIESLNSVLVLSRGNNGIPVLHQNYLFKKEALGRSLAQSEAKILSANTQISQLITQIGVSVKAAKSAVASTVATAQIVIIGLAIIALAFALIVAYRSVNSITRPIEAINQVLQKITQGDLTQRLDESNQDEFGELAKNTNALVDNLKSLIGTISDRANLLSDAAAQTSTVNIQTTSAIEEQKEQINAVAHSTFSMKERAQGVVANAQNTLAEIENADKQANKIKAISMENKRTIESLASDVGDAADVINQLHQDSERITGILDVIRGVADQTNLLALNAAIEAARAGEQGRGFAVVADEVRTLASRTQESTREINTMIEVLQEGAQKAVTAMNQGKAQTEICVEQTEKATEAVSVITQAVSRAHTASSIISNNANNNSSDSEKINTQLSNIVGIAQETSVGALQSEESSRTVAQLAMELQGAIKEFKV</sequence>
<feature type="transmembrane region" description="Helical" evidence="6">
    <location>
        <begin position="316"/>
        <end position="336"/>
    </location>
</feature>
<dbReference type="PROSITE" id="PS50885">
    <property type="entry name" value="HAMP"/>
    <property type="match status" value="1"/>
</dbReference>
<dbReference type="EMBL" id="JANATA010000003">
    <property type="protein sequence ID" value="MCP3427887.1"/>
    <property type="molecule type" value="Genomic_DNA"/>
</dbReference>
<evidence type="ECO:0000259" key="8">
    <source>
        <dbReference type="PROSITE" id="PS50885"/>
    </source>
</evidence>
<evidence type="ECO:0000313" key="9">
    <source>
        <dbReference type="EMBL" id="MCP3427887.1"/>
    </source>
</evidence>
<feature type="domain" description="HAMP" evidence="8">
    <location>
        <begin position="340"/>
        <end position="392"/>
    </location>
</feature>
<dbReference type="InterPro" id="IPR004089">
    <property type="entry name" value="MCPsignal_dom"/>
</dbReference>
<dbReference type="Pfam" id="PF00672">
    <property type="entry name" value="HAMP"/>
    <property type="match status" value="1"/>
</dbReference>
<evidence type="ECO:0000313" key="10">
    <source>
        <dbReference type="Proteomes" id="UP001165413"/>
    </source>
</evidence>
<dbReference type="PANTHER" id="PTHR32089:SF70">
    <property type="entry name" value="ENERGY TAXIS MODULATING METHYL ACCEPTING SENSORY TRANSDUCER"/>
    <property type="match status" value="1"/>
</dbReference>